<proteinExistence type="predicted"/>
<organism evidence="1 2">
    <name type="scientific">Pseudomonas jessenii</name>
    <dbReference type="NCBI Taxonomy" id="77298"/>
    <lineage>
        <taxon>Bacteria</taxon>
        <taxon>Pseudomonadati</taxon>
        <taxon>Pseudomonadota</taxon>
        <taxon>Gammaproteobacteria</taxon>
        <taxon>Pseudomonadales</taxon>
        <taxon>Pseudomonadaceae</taxon>
        <taxon>Pseudomonas</taxon>
    </lineage>
</organism>
<keyword evidence="2" id="KW-1185">Reference proteome</keyword>
<dbReference type="InterPro" id="IPR027417">
    <property type="entry name" value="P-loop_NTPase"/>
</dbReference>
<sequence>MKQLLIGLAGRARTGKTTAANHLANIHGFQTYAFADPLREGLMNIFNLSPCDFDDDRKEQPIGWLGRSARELMQSMGTEWGRNMVHPELWLLLAEQNLEFLGQAHDTATGFVISDLRFENEADFVRKRGGIVIHVLRADATEVNPHVSETGIGIQDNDLVLHNEGALDDLFGQLDEFFGALTARPDNVAA</sequence>
<evidence type="ECO:0008006" key="3">
    <source>
        <dbReference type="Google" id="ProtNLM"/>
    </source>
</evidence>
<name>A0A231GJW2_PSEJE</name>
<dbReference type="Gene3D" id="3.40.50.300">
    <property type="entry name" value="P-loop containing nucleotide triphosphate hydrolases"/>
    <property type="match status" value="1"/>
</dbReference>
<dbReference type="Pfam" id="PF21448">
    <property type="entry name" value="DNMK"/>
    <property type="match status" value="1"/>
</dbReference>
<dbReference type="EMBL" id="FNTC01000002">
    <property type="protein sequence ID" value="SEB83235.1"/>
    <property type="molecule type" value="Genomic_DNA"/>
</dbReference>
<dbReference type="Proteomes" id="UP000198542">
    <property type="component" value="Unassembled WGS sequence"/>
</dbReference>
<evidence type="ECO:0000313" key="2">
    <source>
        <dbReference type="Proteomes" id="UP000198542"/>
    </source>
</evidence>
<accession>A0A231GJW2</accession>
<dbReference type="AlphaFoldDB" id="A0A231GJW2"/>
<dbReference type="InterPro" id="IPR048444">
    <property type="entry name" value="DNMK"/>
</dbReference>
<dbReference type="RefSeq" id="WP_090453422.1">
    <property type="nucleotide sequence ID" value="NZ_FNTC01000002.1"/>
</dbReference>
<reference evidence="2" key="1">
    <citation type="submission" date="2016-10" db="EMBL/GenBank/DDBJ databases">
        <authorList>
            <person name="Varghese N."/>
            <person name="Submissions S."/>
        </authorList>
    </citation>
    <scope>NUCLEOTIDE SEQUENCE [LARGE SCALE GENOMIC DNA]</scope>
    <source>
        <strain evidence="2">BS3660</strain>
    </source>
</reference>
<dbReference type="SUPFAM" id="SSF52540">
    <property type="entry name" value="P-loop containing nucleoside triphosphate hydrolases"/>
    <property type="match status" value="1"/>
</dbReference>
<evidence type="ECO:0000313" key="1">
    <source>
        <dbReference type="EMBL" id="SEB83235.1"/>
    </source>
</evidence>
<gene>
    <name evidence="1" type="ORF">SAMN04490187_2141</name>
</gene>
<protein>
    <recommendedName>
        <fullName evidence="3">Deoxynucleotide monophosphate kinase</fullName>
    </recommendedName>
</protein>